<dbReference type="GO" id="GO:0019521">
    <property type="term" value="P:D-gluconate metabolic process"/>
    <property type="evidence" value="ECO:0007669"/>
    <property type="project" value="UniProtKB-KW"/>
</dbReference>
<evidence type="ECO:0000256" key="3">
    <source>
        <dbReference type="ARBA" id="ARBA00012054"/>
    </source>
</evidence>
<dbReference type="AlphaFoldDB" id="A0A4Q7M489"/>
<dbReference type="SUPFAM" id="SSF52540">
    <property type="entry name" value="P-loop containing nucleoside triphosphate hydrolases"/>
    <property type="match status" value="1"/>
</dbReference>
<protein>
    <recommendedName>
        <fullName evidence="3 10">Gluconokinase</fullName>
        <ecNumber evidence="3 10">2.7.1.12</ecNumber>
    </recommendedName>
</protein>
<dbReference type="PANTHER" id="PTHR43442">
    <property type="entry name" value="GLUCONOKINASE-RELATED"/>
    <property type="match status" value="1"/>
</dbReference>
<dbReference type="InterPro" id="IPR006001">
    <property type="entry name" value="Therm_gnt_kin"/>
</dbReference>
<dbReference type="EMBL" id="SGWX01000001">
    <property type="protein sequence ID" value="RZS62775.1"/>
    <property type="molecule type" value="Genomic_DNA"/>
</dbReference>
<gene>
    <name evidence="11" type="ORF">EV386_3123</name>
</gene>
<dbReference type="GO" id="GO:0005737">
    <property type="term" value="C:cytoplasm"/>
    <property type="evidence" value="ECO:0007669"/>
    <property type="project" value="TreeGrafter"/>
</dbReference>
<reference evidence="11 12" key="1">
    <citation type="submission" date="2019-02" db="EMBL/GenBank/DDBJ databases">
        <title>Sequencing the genomes of 1000 actinobacteria strains.</title>
        <authorList>
            <person name="Klenk H.-P."/>
        </authorList>
    </citation>
    <scope>NUCLEOTIDE SEQUENCE [LARGE SCALE GENOMIC DNA]</scope>
    <source>
        <strain evidence="11 12">DSM 16932</strain>
    </source>
</reference>
<keyword evidence="12" id="KW-1185">Reference proteome</keyword>
<evidence type="ECO:0000256" key="9">
    <source>
        <dbReference type="ARBA" id="ARBA00048090"/>
    </source>
</evidence>
<name>A0A4Q7M489_9MICO</name>
<dbReference type="Pfam" id="PF13671">
    <property type="entry name" value="AAA_33"/>
    <property type="match status" value="1"/>
</dbReference>
<dbReference type="GO" id="GO:0046316">
    <property type="term" value="F:gluconokinase activity"/>
    <property type="evidence" value="ECO:0007669"/>
    <property type="project" value="UniProtKB-EC"/>
</dbReference>
<keyword evidence="4 10" id="KW-0808">Transferase</keyword>
<evidence type="ECO:0000313" key="11">
    <source>
        <dbReference type="EMBL" id="RZS62775.1"/>
    </source>
</evidence>
<dbReference type="CDD" id="cd02021">
    <property type="entry name" value="GntK"/>
    <property type="match status" value="1"/>
</dbReference>
<dbReference type="PANTHER" id="PTHR43442:SF3">
    <property type="entry name" value="GLUCONOKINASE-RELATED"/>
    <property type="match status" value="1"/>
</dbReference>
<comment type="similarity">
    <text evidence="2 10">Belongs to the gluconokinase GntK/GntV family.</text>
</comment>
<evidence type="ECO:0000256" key="8">
    <source>
        <dbReference type="ARBA" id="ARBA00023064"/>
    </source>
</evidence>
<comment type="catalytic activity">
    <reaction evidence="9 10">
        <text>D-gluconate + ATP = 6-phospho-D-gluconate + ADP + H(+)</text>
        <dbReference type="Rhea" id="RHEA:19433"/>
        <dbReference type="ChEBI" id="CHEBI:15378"/>
        <dbReference type="ChEBI" id="CHEBI:18391"/>
        <dbReference type="ChEBI" id="CHEBI:30616"/>
        <dbReference type="ChEBI" id="CHEBI:58759"/>
        <dbReference type="ChEBI" id="CHEBI:456216"/>
        <dbReference type="EC" id="2.7.1.12"/>
    </reaction>
</comment>
<dbReference type="InterPro" id="IPR027417">
    <property type="entry name" value="P-loop_NTPase"/>
</dbReference>
<dbReference type="NCBIfam" id="TIGR01313">
    <property type="entry name" value="therm_gnt_kin"/>
    <property type="match status" value="1"/>
</dbReference>
<evidence type="ECO:0000256" key="1">
    <source>
        <dbReference type="ARBA" id="ARBA00004761"/>
    </source>
</evidence>
<keyword evidence="8" id="KW-0311">Gluconate utilization</keyword>
<keyword evidence="7 10" id="KW-0067">ATP-binding</keyword>
<evidence type="ECO:0000256" key="5">
    <source>
        <dbReference type="ARBA" id="ARBA00022741"/>
    </source>
</evidence>
<dbReference type="Proteomes" id="UP000293852">
    <property type="component" value="Unassembled WGS sequence"/>
</dbReference>
<sequence length="190" mass="19978">MLSGVDTDVSPSPDSAGSCAPLVVVMGVAGSGKTTVAALLAGRLDAAFAEGDDFHSPANVAKMASGVPLDDDDRWPWLRGIRDWLAAQHAASRPAVVPCSALKRAYRDLLREAGPVLFVHLTGSADLLRERIQGRAGHFMKPDMLTSQLATLEPLGPDEPGVVLDVAARPERLAQDVVAHLAAACRSTRP</sequence>
<comment type="caution">
    <text evidence="11">The sequence shown here is derived from an EMBL/GenBank/DDBJ whole genome shotgun (WGS) entry which is preliminary data.</text>
</comment>
<keyword evidence="6 10" id="KW-0418">Kinase</keyword>
<organism evidence="11 12">
    <name type="scientific">Xylanimonas ulmi</name>
    <dbReference type="NCBI Taxonomy" id="228973"/>
    <lineage>
        <taxon>Bacteria</taxon>
        <taxon>Bacillati</taxon>
        <taxon>Actinomycetota</taxon>
        <taxon>Actinomycetes</taxon>
        <taxon>Micrococcales</taxon>
        <taxon>Promicromonosporaceae</taxon>
        <taxon>Xylanimonas</taxon>
    </lineage>
</organism>
<comment type="pathway">
    <text evidence="1">Carbohydrate acid metabolism.</text>
</comment>
<proteinExistence type="inferred from homology"/>
<dbReference type="GO" id="GO:0005524">
    <property type="term" value="F:ATP binding"/>
    <property type="evidence" value="ECO:0007669"/>
    <property type="project" value="UniProtKB-KW"/>
</dbReference>
<dbReference type="FunFam" id="3.40.50.300:FF:000522">
    <property type="entry name" value="Gluconokinase"/>
    <property type="match status" value="1"/>
</dbReference>
<evidence type="ECO:0000256" key="7">
    <source>
        <dbReference type="ARBA" id="ARBA00022840"/>
    </source>
</evidence>
<accession>A0A4Q7M489</accession>
<keyword evidence="5 10" id="KW-0547">Nucleotide-binding</keyword>
<evidence type="ECO:0000256" key="2">
    <source>
        <dbReference type="ARBA" id="ARBA00008420"/>
    </source>
</evidence>
<dbReference type="Gene3D" id="3.40.50.300">
    <property type="entry name" value="P-loop containing nucleotide triphosphate hydrolases"/>
    <property type="match status" value="1"/>
</dbReference>
<dbReference type="EC" id="2.7.1.12" evidence="3 10"/>
<dbReference type="RefSeq" id="WP_207216550.1">
    <property type="nucleotide sequence ID" value="NZ_SGWX01000001.1"/>
</dbReference>
<evidence type="ECO:0000256" key="6">
    <source>
        <dbReference type="ARBA" id="ARBA00022777"/>
    </source>
</evidence>
<evidence type="ECO:0000313" key="12">
    <source>
        <dbReference type="Proteomes" id="UP000293852"/>
    </source>
</evidence>
<evidence type="ECO:0000256" key="4">
    <source>
        <dbReference type="ARBA" id="ARBA00022679"/>
    </source>
</evidence>
<evidence type="ECO:0000256" key="10">
    <source>
        <dbReference type="RuleBase" id="RU363066"/>
    </source>
</evidence>